<name>A0A0A6ZKB8_9CAUD</name>
<dbReference type="GeneID" id="24722470"/>
<dbReference type="Proteomes" id="UP000031091">
    <property type="component" value="Segment"/>
</dbReference>
<dbReference type="EMBL" id="KF319020">
    <property type="protein sequence ID" value="AGZ17270.1"/>
    <property type="molecule type" value="Genomic_DNA"/>
</dbReference>
<keyword evidence="2" id="KW-1185">Reference proteome</keyword>
<evidence type="ECO:0000313" key="2">
    <source>
        <dbReference type="Proteomes" id="UP000031091"/>
    </source>
</evidence>
<accession>A0A0A6ZKB8</accession>
<evidence type="ECO:0000313" key="1">
    <source>
        <dbReference type="EMBL" id="AGZ17270.1"/>
    </source>
</evidence>
<dbReference type="RefSeq" id="YP_009147860.1">
    <property type="nucleotide sequence ID" value="NC_027342.1"/>
</dbReference>
<dbReference type="KEGG" id="vg:24722470"/>
<protein>
    <submittedName>
        <fullName evidence="1">Uncharacterized protein</fullName>
    </submittedName>
</protein>
<gene>
    <name evidence="1" type="ORF">PM16_25</name>
</gene>
<sequence>MVHQDELDGFKGEVGTISTIKGKFYLSTIHDLMQVGDINTSRYYLNTKVPKEDKESIRKYCLIQFGILL</sequence>
<proteinExistence type="predicted"/>
<reference evidence="2" key="1">
    <citation type="submission" date="2013-07" db="EMBL/GenBank/DDBJ databases">
        <title>Isolation and characterization of PM16 - a novel Podoviridae bacteriophage specific for Proteus mirabilis.</title>
        <authorList>
            <person name="Morozova V.V."/>
            <person name="Tupikin A.E."/>
            <person name="Kabilov M.R."/>
            <person name="Kurilshikov A.M."/>
            <person name="Babkin I.V."/>
            <person name="Shedko E.D."/>
        </authorList>
    </citation>
    <scope>NUCLEOTIDE SEQUENCE [LARGE SCALE GENOMIC DNA]</scope>
</reference>
<organism evidence="1 2">
    <name type="scientific">Proteus phage PM16</name>
    <dbReference type="NCBI Taxonomy" id="1357704"/>
    <lineage>
        <taxon>Viruses</taxon>
        <taxon>Duplodnaviria</taxon>
        <taxon>Heunggongvirae</taxon>
        <taxon>Uroviricota</taxon>
        <taxon>Caudoviricetes</taxon>
        <taxon>Autographivirales</taxon>
        <taxon>Autoscriptoviridae</taxon>
        <taxon>Slopekvirinae</taxon>
        <taxon>Novosibovirus</taxon>
        <taxon>Novosibovirus PM16</taxon>
    </lineage>
</organism>